<dbReference type="PANTHER" id="PTHR35177:SF2">
    <property type="entry name" value="HYDROGENASE MATURATION FACTOR HYBG"/>
    <property type="match status" value="1"/>
</dbReference>
<reference evidence="2 3" key="1">
    <citation type="submission" date="2016-10" db="EMBL/GenBank/DDBJ databases">
        <authorList>
            <person name="de Groot N.N."/>
        </authorList>
    </citation>
    <scope>NUCLEOTIDE SEQUENCE [LARGE SCALE GENOMIC DNA]</scope>
    <source>
        <strain evidence="2 3">DSM 22012</strain>
    </source>
</reference>
<dbReference type="GO" id="GO:0051604">
    <property type="term" value="P:protein maturation"/>
    <property type="evidence" value="ECO:0007669"/>
    <property type="project" value="TreeGrafter"/>
</dbReference>
<proteinExistence type="inferred from homology"/>
<accession>A0A1H5YVR0</accession>
<dbReference type="PROSITE" id="PS01097">
    <property type="entry name" value="HUPF_HYPC"/>
    <property type="match status" value="1"/>
</dbReference>
<dbReference type="AlphaFoldDB" id="A0A1H5YVR0"/>
<protein>
    <submittedName>
        <fullName evidence="2">Hydrogenase maturation protein HypC</fullName>
    </submittedName>
</protein>
<organism evidence="2 3">
    <name type="scientific">Marinobacterium lutimaris</name>
    <dbReference type="NCBI Taxonomy" id="568106"/>
    <lineage>
        <taxon>Bacteria</taxon>
        <taxon>Pseudomonadati</taxon>
        <taxon>Pseudomonadota</taxon>
        <taxon>Gammaproteobacteria</taxon>
        <taxon>Oceanospirillales</taxon>
        <taxon>Oceanospirillaceae</taxon>
        <taxon>Marinobacterium</taxon>
    </lineage>
</organism>
<evidence type="ECO:0000256" key="1">
    <source>
        <dbReference type="ARBA" id="ARBA00006018"/>
    </source>
</evidence>
<dbReference type="GO" id="GO:1902670">
    <property type="term" value="F:carbon dioxide binding"/>
    <property type="evidence" value="ECO:0007669"/>
    <property type="project" value="TreeGrafter"/>
</dbReference>
<dbReference type="InterPro" id="IPR019812">
    <property type="entry name" value="Hydgase_assmbl_chp_CS"/>
</dbReference>
<dbReference type="SUPFAM" id="SSF159127">
    <property type="entry name" value="HupF/HypC-like"/>
    <property type="match status" value="1"/>
</dbReference>
<dbReference type="Pfam" id="PF01455">
    <property type="entry name" value="HupF_HypC"/>
    <property type="match status" value="1"/>
</dbReference>
<dbReference type="GO" id="GO:0005506">
    <property type="term" value="F:iron ion binding"/>
    <property type="evidence" value="ECO:0007669"/>
    <property type="project" value="TreeGrafter"/>
</dbReference>
<dbReference type="EMBL" id="FNVQ01000001">
    <property type="protein sequence ID" value="SEG27852.1"/>
    <property type="molecule type" value="Genomic_DNA"/>
</dbReference>
<dbReference type="OrthoDB" id="9806017at2"/>
<dbReference type="InterPro" id="IPR001109">
    <property type="entry name" value="Hydrogenase_HupF/HypC"/>
</dbReference>
<keyword evidence="3" id="KW-1185">Reference proteome</keyword>
<dbReference type="PRINTS" id="PR00445">
    <property type="entry name" value="HUPFHYPC"/>
</dbReference>
<comment type="similarity">
    <text evidence="1">Belongs to the HupF/HypC family.</text>
</comment>
<dbReference type="RefSeq" id="WP_104002769.1">
    <property type="nucleotide sequence ID" value="NZ_FNVQ01000001.1"/>
</dbReference>
<dbReference type="PANTHER" id="PTHR35177">
    <property type="entry name" value="HYDROGENASE MATURATION FACTOR HYBG"/>
    <property type="match status" value="1"/>
</dbReference>
<dbReference type="Proteomes" id="UP000236745">
    <property type="component" value="Unassembled WGS sequence"/>
</dbReference>
<name>A0A1H5YVR0_9GAMM</name>
<sequence>MCLAIPVRIEELIDAERAMADIGGVRKEINIALVDDLSVGDYVILHVGYALNKLDPEEAARTLALFEELGQLQEAYDEAKAGEGAA</sequence>
<evidence type="ECO:0000313" key="2">
    <source>
        <dbReference type="EMBL" id="SEG27852.1"/>
    </source>
</evidence>
<dbReference type="Gene3D" id="2.30.30.140">
    <property type="match status" value="1"/>
</dbReference>
<evidence type="ECO:0000313" key="3">
    <source>
        <dbReference type="Proteomes" id="UP000236745"/>
    </source>
</evidence>
<gene>
    <name evidence="2" type="ORF">SAMN05444390_1011904</name>
</gene>
<dbReference type="FunFam" id="2.30.30.140:FF:000022">
    <property type="entry name" value="Hydrogenase assembly chaperone HybG"/>
    <property type="match status" value="1"/>
</dbReference>
<dbReference type="NCBIfam" id="TIGR00074">
    <property type="entry name" value="hypC_hupF"/>
    <property type="match status" value="1"/>
</dbReference>